<dbReference type="Pfam" id="PF04968">
    <property type="entry name" value="CHORD"/>
    <property type="match status" value="1"/>
</dbReference>
<dbReference type="Gene3D" id="4.10.1130.20">
    <property type="match status" value="1"/>
</dbReference>
<dbReference type="PROSITE" id="PS51401">
    <property type="entry name" value="CHORD"/>
    <property type="match status" value="1"/>
</dbReference>
<dbReference type="InterPro" id="IPR039790">
    <property type="entry name" value="CHRD1"/>
</dbReference>
<protein>
    <recommendedName>
        <fullName evidence="5">CHORD domain-containing protein</fullName>
    </recommendedName>
</protein>
<feature type="region of interest" description="Disordered" evidence="4">
    <location>
        <begin position="88"/>
        <end position="118"/>
    </location>
</feature>
<feature type="domain" description="CHORD" evidence="5">
    <location>
        <begin position="28"/>
        <end position="88"/>
    </location>
</feature>
<evidence type="ECO:0000256" key="4">
    <source>
        <dbReference type="SAM" id="MobiDB-lite"/>
    </source>
</evidence>
<evidence type="ECO:0000256" key="1">
    <source>
        <dbReference type="ARBA" id="ARBA00022723"/>
    </source>
</evidence>
<keyword evidence="1" id="KW-0479">Metal-binding</keyword>
<keyword evidence="3" id="KW-0862">Zinc</keyword>
<evidence type="ECO:0000313" key="6">
    <source>
        <dbReference type="EMBL" id="CAD9431438.1"/>
    </source>
</evidence>
<dbReference type="PANTHER" id="PTHR46983:SF3">
    <property type="entry name" value="CHPADIPLOID STATE MAINTENANCE PROTEIN CHPA"/>
    <property type="match status" value="1"/>
</dbReference>
<dbReference type="PANTHER" id="PTHR46983">
    <property type="entry name" value="CYSTEINE AND HISTIDINE-RICH DOMAIN-CONTAINING PROTEIN 1"/>
    <property type="match status" value="1"/>
</dbReference>
<evidence type="ECO:0000259" key="5">
    <source>
        <dbReference type="PROSITE" id="PS51401"/>
    </source>
</evidence>
<evidence type="ECO:0000256" key="2">
    <source>
        <dbReference type="ARBA" id="ARBA00022737"/>
    </source>
</evidence>
<proteinExistence type="predicted"/>
<dbReference type="EMBL" id="HBGT01024013">
    <property type="protein sequence ID" value="CAD9431438.1"/>
    <property type="molecule type" value="Transcribed_RNA"/>
</dbReference>
<organism evidence="6">
    <name type="scientific">Florenciella parvula</name>
    <dbReference type="NCBI Taxonomy" id="236787"/>
    <lineage>
        <taxon>Eukaryota</taxon>
        <taxon>Sar</taxon>
        <taxon>Stramenopiles</taxon>
        <taxon>Ochrophyta</taxon>
        <taxon>Dictyochophyceae</taxon>
        <taxon>Florenciellales</taxon>
        <taxon>Florenciella</taxon>
    </lineage>
</organism>
<keyword evidence="2" id="KW-0677">Repeat</keyword>
<accession>A0A7S2CNZ2</accession>
<feature type="region of interest" description="Disordered" evidence="4">
    <location>
        <begin position="1"/>
        <end position="21"/>
    </location>
</feature>
<dbReference type="InterPro" id="IPR007051">
    <property type="entry name" value="CHORD_dom"/>
</dbReference>
<name>A0A7S2CNZ2_9STRA</name>
<dbReference type="AlphaFoldDB" id="A0A7S2CNZ2"/>
<sequence length="197" mass="20826">MPSPPPTAAATPARSSIDTGGKPKALQCMRFGCQKKYHEADNTATSCSYHKLPPVFHETAKFWACCPDKKCYDWDSFMGVKGCMTSCHTTEKPDQSGKSLGGGDVRSGNTDTSAPKLKSIDEFNAQKAASGGGTGGAGDAIAKMYQLRQAMDKAGVSGDLFDRAKEAVSARVGGDHETIHAEVVTRLTACLEAMEKG</sequence>
<gene>
    <name evidence="6" type="ORF">FPAR1323_LOCUS12471</name>
</gene>
<evidence type="ECO:0000256" key="3">
    <source>
        <dbReference type="ARBA" id="ARBA00022833"/>
    </source>
</evidence>
<dbReference type="GO" id="GO:0046872">
    <property type="term" value="F:metal ion binding"/>
    <property type="evidence" value="ECO:0007669"/>
    <property type="project" value="UniProtKB-KW"/>
</dbReference>
<reference evidence="6" key="1">
    <citation type="submission" date="2021-01" db="EMBL/GenBank/DDBJ databases">
        <authorList>
            <person name="Corre E."/>
            <person name="Pelletier E."/>
            <person name="Niang G."/>
            <person name="Scheremetjew M."/>
            <person name="Finn R."/>
            <person name="Kale V."/>
            <person name="Holt S."/>
            <person name="Cochrane G."/>
            <person name="Meng A."/>
            <person name="Brown T."/>
            <person name="Cohen L."/>
        </authorList>
    </citation>
    <scope>NUCLEOTIDE SEQUENCE</scope>
    <source>
        <strain evidence="6">RCC1693</strain>
    </source>
</reference>